<evidence type="ECO:0000256" key="5">
    <source>
        <dbReference type="ARBA" id="ARBA00022786"/>
    </source>
</evidence>
<reference evidence="10 11" key="1">
    <citation type="journal article" date="2019" name="Nat. Plants">
        <title>Stout camphor tree genome fills gaps in understanding of flowering plant genome evolution.</title>
        <authorList>
            <person name="Chaw S.M."/>
            <person name="Liu Y.C."/>
            <person name="Wu Y.W."/>
            <person name="Wang H.Y."/>
            <person name="Lin C.I."/>
            <person name="Wu C.S."/>
            <person name="Ke H.M."/>
            <person name="Chang L.Y."/>
            <person name="Hsu C.Y."/>
            <person name="Yang H.T."/>
            <person name="Sudianto E."/>
            <person name="Hsu M.H."/>
            <person name="Wu K.P."/>
            <person name="Wang L.N."/>
            <person name="Leebens-Mack J.H."/>
            <person name="Tsai I.J."/>
        </authorList>
    </citation>
    <scope>NUCLEOTIDE SEQUENCE [LARGE SCALE GENOMIC DNA]</scope>
    <source>
        <strain evidence="11">cv. Chaw 1501</strain>
        <tissue evidence="10">Young leaves</tissue>
    </source>
</reference>
<comment type="caution">
    <text evidence="10">The sequence shown here is derived from an EMBL/GenBank/DDBJ whole genome shotgun (WGS) entry which is preliminary data.</text>
</comment>
<evidence type="ECO:0000256" key="8">
    <source>
        <dbReference type="ARBA" id="ARBA00023049"/>
    </source>
</evidence>
<dbReference type="AlphaFoldDB" id="A0A443P3P8"/>
<proteinExistence type="inferred from homology"/>
<dbReference type="PANTHER" id="PTHR12947:SF19">
    <property type="entry name" value="AMSH-LIKE UBIQUITIN THIOESTERASE 1"/>
    <property type="match status" value="1"/>
</dbReference>
<dbReference type="Gene3D" id="1.20.58.80">
    <property type="entry name" value="Phosphotransferase system, lactose/cellobiose-type IIA subunit"/>
    <property type="match status" value="1"/>
</dbReference>
<dbReference type="GO" id="GO:0005768">
    <property type="term" value="C:endosome"/>
    <property type="evidence" value="ECO:0007669"/>
    <property type="project" value="TreeGrafter"/>
</dbReference>
<dbReference type="OrthoDB" id="3640at2759"/>
<dbReference type="Pfam" id="PF01398">
    <property type="entry name" value="JAB"/>
    <property type="match status" value="1"/>
</dbReference>
<dbReference type="EMBL" id="QPKB01000005">
    <property type="protein sequence ID" value="RWR85352.1"/>
    <property type="molecule type" value="Genomic_DNA"/>
</dbReference>
<dbReference type="InterPro" id="IPR000555">
    <property type="entry name" value="JAMM/MPN+_dom"/>
</dbReference>
<dbReference type="PROSITE" id="PS50249">
    <property type="entry name" value="MPN"/>
    <property type="match status" value="1"/>
</dbReference>
<gene>
    <name evidence="10" type="ORF">CKAN_01421400</name>
</gene>
<evidence type="ECO:0000256" key="6">
    <source>
        <dbReference type="ARBA" id="ARBA00022801"/>
    </source>
</evidence>
<protein>
    <submittedName>
        <fullName evidence="10">AMSH-like protein ubiquitin thioesterase 1</fullName>
    </submittedName>
</protein>
<dbReference type="Proteomes" id="UP000283530">
    <property type="component" value="Unassembled WGS sequence"/>
</dbReference>
<keyword evidence="4" id="KW-0479">Metal-binding</keyword>
<dbReference type="GO" id="GO:0061578">
    <property type="term" value="F:K63-linked deubiquitinase activity"/>
    <property type="evidence" value="ECO:0007669"/>
    <property type="project" value="InterPro"/>
</dbReference>
<dbReference type="InterPro" id="IPR015063">
    <property type="entry name" value="USP8_dimer"/>
</dbReference>
<accession>A0A443P3P8</accession>
<dbReference type="STRING" id="337451.A0A443P3P8"/>
<comment type="cofactor">
    <cofactor evidence="1">
        <name>Zn(2+)</name>
        <dbReference type="ChEBI" id="CHEBI:29105"/>
    </cofactor>
</comment>
<evidence type="ECO:0000256" key="2">
    <source>
        <dbReference type="ARBA" id="ARBA00010981"/>
    </source>
</evidence>
<name>A0A443P3P8_9MAGN</name>
<evidence type="ECO:0000313" key="11">
    <source>
        <dbReference type="Proteomes" id="UP000283530"/>
    </source>
</evidence>
<comment type="similarity">
    <text evidence="2">Belongs to the peptidase M67C family.</text>
</comment>
<keyword evidence="8" id="KW-0482">Metalloprotease</keyword>
<feature type="domain" description="MPN" evidence="9">
    <location>
        <begin position="350"/>
        <end position="480"/>
    </location>
</feature>
<dbReference type="GO" id="GO:0140492">
    <property type="term" value="F:metal-dependent deubiquitinase activity"/>
    <property type="evidence" value="ECO:0007669"/>
    <property type="project" value="InterPro"/>
</dbReference>
<dbReference type="SMART" id="SM00232">
    <property type="entry name" value="JAB_MPN"/>
    <property type="match status" value="1"/>
</dbReference>
<evidence type="ECO:0000256" key="4">
    <source>
        <dbReference type="ARBA" id="ARBA00022723"/>
    </source>
</evidence>
<dbReference type="SUPFAM" id="SSF102712">
    <property type="entry name" value="JAB1/MPN domain"/>
    <property type="match status" value="1"/>
</dbReference>
<dbReference type="GO" id="GO:0006508">
    <property type="term" value="P:proteolysis"/>
    <property type="evidence" value="ECO:0007669"/>
    <property type="project" value="UniProtKB-KW"/>
</dbReference>
<dbReference type="GO" id="GO:0071108">
    <property type="term" value="P:protein K48-linked deubiquitination"/>
    <property type="evidence" value="ECO:0007669"/>
    <property type="project" value="TreeGrafter"/>
</dbReference>
<dbReference type="Gene3D" id="3.40.140.10">
    <property type="entry name" value="Cytidine Deaminase, domain 2"/>
    <property type="match status" value="1"/>
</dbReference>
<dbReference type="InterPro" id="IPR037518">
    <property type="entry name" value="MPN"/>
</dbReference>
<evidence type="ECO:0000256" key="7">
    <source>
        <dbReference type="ARBA" id="ARBA00022833"/>
    </source>
</evidence>
<keyword evidence="7" id="KW-0862">Zinc</keyword>
<keyword evidence="11" id="KW-1185">Reference proteome</keyword>
<dbReference type="GO" id="GO:0016020">
    <property type="term" value="C:membrane"/>
    <property type="evidence" value="ECO:0007669"/>
    <property type="project" value="TreeGrafter"/>
</dbReference>
<keyword evidence="6" id="KW-0378">Hydrolase</keyword>
<dbReference type="PANTHER" id="PTHR12947">
    <property type="entry name" value="AMSH-LIKE PROTEASE"/>
    <property type="match status" value="1"/>
</dbReference>
<dbReference type="InterPro" id="IPR044098">
    <property type="entry name" value="STAMBP/STALP-like_MPN"/>
</dbReference>
<evidence type="ECO:0000256" key="3">
    <source>
        <dbReference type="ARBA" id="ARBA00022670"/>
    </source>
</evidence>
<sequence length="524" mass="59925">MRSSSSVISVVASAQKLDVDNRISLRYYYRIADNLLRKADIYREEKNVIDLYIILLRFSSLITETIPYHKDYQVLLRRERLSFRKKLLNALTELEALQPLVLSRIEELSRKHTNQVNRWHRLLQNRSNNSSLEWPPIKKQTPTNYAIRQGRLSACFACIFAGYHYYCPYCCCAVLLKVDLQGYEPDMHSIKSLSIPRPKEETLSRHSIFGPNGLHGHWHPPIVDKGVQYPINLDSTPIENPSLHPPFEGGVTIEKDQYKSEPEKSTLESVLQMNDSRWSLHAEEPCPTVISDTTEAPVQTDIIRQPSPPPVLADVHDLMSITSTQVTDLTSGPEKSFQDELVCHEPPSQLHISTQMMDSFMRLAKSNTDRNLETCGILSGSLKKRTFYVTSLIIPKQESTSDFCQTTNEEEIFDVQDKKSLFPLGWIHTHPTQSCFMSSIDLHTHYSYQIMLPEAIAIVMAPKDSSRTHGIFRLTAPGGMSLIRQCQQRGFHPHDEPPEGCPIYDHCTDVYMNPSLKFDVIDLR</sequence>
<organism evidence="10 11">
    <name type="scientific">Cinnamomum micranthum f. kanehirae</name>
    <dbReference type="NCBI Taxonomy" id="337451"/>
    <lineage>
        <taxon>Eukaryota</taxon>
        <taxon>Viridiplantae</taxon>
        <taxon>Streptophyta</taxon>
        <taxon>Embryophyta</taxon>
        <taxon>Tracheophyta</taxon>
        <taxon>Spermatophyta</taxon>
        <taxon>Magnoliopsida</taxon>
        <taxon>Magnoliidae</taxon>
        <taxon>Laurales</taxon>
        <taxon>Lauraceae</taxon>
        <taxon>Cinnamomum</taxon>
    </lineage>
</organism>
<dbReference type="CDD" id="cd08066">
    <property type="entry name" value="MPN_AMSH_like"/>
    <property type="match status" value="1"/>
</dbReference>
<dbReference type="FunFam" id="3.40.140.10:FF:000024">
    <property type="entry name" value="AMSH-like ubiquitin thioesterase 3"/>
    <property type="match status" value="1"/>
</dbReference>
<keyword evidence="3" id="KW-0645">Protease</keyword>
<evidence type="ECO:0000256" key="1">
    <source>
        <dbReference type="ARBA" id="ARBA00001947"/>
    </source>
</evidence>
<dbReference type="GO" id="GO:0046872">
    <property type="term" value="F:metal ion binding"/>
    <property type="evidence" value="ECO:0007669"/>
    <property type="project" value="UniProtKB-KW"/>
</dbReference>
<dbReference type="GO" id="GO:0070536">
    <property type="term" value="P:protein K63-linked deubiquitination"/>
    <property type="evidence" value="ECO:0007669"/>
    <property type="project" value="InterPro"/>
</dbReference>
<evidence type="ECO:0000313" key="10">
    <source>
        <dbReference type="EMBL" id="RWR85352.1"/>
    </source>
</evidence>
<dbReference type="Pfam" id="PF08969">
    <property type="entry name" value="USP8_dimer"/>
    <property type="match status" value="1"/>
</dbReference>
<evidence type="ECO:0000259" key="9">
    <source>
        <dbReference type="PROSITE" id="PS50249"/>
    </source>
</evidence>
<keyword evidence="5" id="KW-0833">Ubl conjugation pathway</keyword>